<sequence length="227" mass="25149">MTKPTAKTEFVFLTVPDDVKPEDASNQQGQDLLKVFQAVKEQEGFVLSGWGRSEEDKNAITWITEWSNNSATMDIEGLKPLALGTPKILKIKTVLEPTLSEVGGLKASACVDVTTLTLKGNRTEEEIVADWACIQRMKKCVTQDVAAEVQPGFYCLSTTDTFPQLDFDKSPTGKADLCVAVVGWTSMQQHLDMWKTDEFKAMIPSVRGRLLPYPQGAGMKHSHFHLI</sequence>
<proteinExistence type="predicted"/>
<organism evidence="1 2">
    <name type="scientific">Exophiala mesophila</name>
    <name type="common">Black yeast-like fungus</name>
    <dbReference type="NCBI Taxonomy" id="212818"/>
    <lineage>
        <taxon>Eukaryota</taxon>
        <taxon>Fungi</taxon>
        <taxon>Dikarya</taxon>
        <taxon>Ascomycota</taxon>
        <taxon>Pezizomycotina</taxon>
        <taxon>Eurotiomycetes</taxon>
        <taxon>Chaetothyriomycetidae</taxon>
        <taxon>Chaetothyriales</taxon>
        <taxon>Herpotrichiellaceae</taxon>
        <taxon>Exophiala</taxon>
    </lineage>
</organism>
<gene>
    <name evidence="1" type="ORF">B0A52_05785</name>
</gene>
<dbReference type="OrthoDB" id="3830579at2759"/>
<comment type="caution">
    <text evidence="1">The sequence shown here is derived from an EMBL/GenBank/DDBJ whole genome shotgun (WGS) entry which is preliminary data.</text>
</comment>
<evidence type="ECO:0000313" key="2">
    <source>
        <dbReference type="Proteomes" id="UP000288859"/>
    </source>
</evidence>
<evidence type="ECO:0008006" key="3">
    <source>
        <dbReference type="Google" id="ProtNLM"/>
    </source>
</evidence>
<dbReference type="EMBL" id="NAJM01000026">
    <property type="protein sequence ID" value="RVX69950.1"/>
    <property type="molecule type" value="Genomic_DNA"/>
</dbReference>
<accession>A0A438N2I9</accession>
<dbReference type="AlphaFoldDB" id="A0A438N2I9"/>
<protein>
    <recommendedName>
        <fullName evidence="3">ABM domain-containing protein</fullName>
    </recommendedName>
</protein>
<evidence type="ECO:0000313" key="1">
    <source>
        <dbReference type="EMBL" id="RVX69950.1"/>
    </source>
</evidence>
<dbReference type="Proteomes" id="UP000288859">
    <property type="component" value="Unassembled WGS sequence"/>
</dbReference>
<reference evidence="1 2" key="1">
    <citation type="submission" date="2017-03" db="EMBL/GenBank/DDBJ databases">
        <title>Genomes of endolithic fungi from Antarctica.</title>
        <authorList>
            <person name="Coleine C."/>
            <person name="Masonjones S."/>
            <person name="Stajich J.E."/>
        </authorList>
    </citation>
    <scope>NUCLEOTIDE SEQUENCE [LARGE SCALE GENOMIC DNA]</scope>
    <source>
        <strain evidence="1 2">CCFEE 6314</strain>
    </source>
</reference>
<name>A0A438N2I9_EXOME</name>